<organism evidence="2 3">
    <name type="scientific">Pleurodeles waltl</name>
    <name type="common">Iberian ribbed newt</name>
    <dbReference type="NCBI Taxonomy" id="8319"/>
    <lineage>
        <taxon>Eukaryota</taxon>
        <taxon>Metazoa</taxon>
        <taxon>Chordata</taxon>
        <taxon>Craniata</taxon>
        <taxon>Vertebrata</taxon>
        <taxon>Euteleostomi</taxon>
        <taxon>Amphibia</taxon>
        <taxon>Batrachia</taxon>
        <taxon>Caudata</taxon>
        <taxon>Salamandroidea</taxon>
        <taxon>Salamandridae</taxon>
        <taxon>Pleurodelinae</taxon>
        <taxon>Pleurodeles</taxon>
    </lineage>
</organism>
<dbReference type="SMART" id="SM00408">
    <property type="entry name" value="IGc2"/>
    <property type="match status" value="2"/>
</dbReference>
<dbReference type="PANTHER" id="PTHR47243:SF1">
    <property type="entry name" value="SIALOADHESIN"/>
    <property type="match status" value="1"/>
</dbReference>
<evidence type="ECO:0000313" key="2">
    <source>
        <dbReference type="EMBL" id="KAJ1132457.1"/>
    </source>
</evidence>
<reference evidence="2" key="1">
    <citation type="journal article" date="2022" name="bioRxiv">
        <title>Sequencing and chromosome-scale assembly of the giantPleurodeles waltlgenome.</title>
        <authorList>
            <person name="Brown T."/>
            <person name="Elewa A."/>
            <person name="Iarovenko S."/>
            <person name="Subramanian E."/>
            <person name="Araus A.J."/>
            <person name="Petzold A."/>
            <person name="Susuki M."/>
            <person name="Suzuki K.-i.T."/>
            <person name="Hayashi T."/>
            <person name="Toyoda A."/>
            <person name="Oliveira C."/>
            <person name="Osipova E."/>
            <person name="Leigh N.D."/>
            <person name="Simon A."/>
            <person name="Yun M.H."/>
        </authorList>
    </citation>
    <scope>NUCLEOTIDE SEQUENCE</scope>
    <source>
        <strain evidence="2">20211129_DDA</strain>
        <tissue evidence="2">Liver</tissue>
    </source>
</reference>
<evidence type="ECO:0000313" key="3">
    <source>
        <dbReference type="Proteomes" id="UP001066276"/>
    </source>
</evidence>
<feature type="domain" description="Ig-like" evidence="1">
    <location>
        <begin position="148"/>
        <end position="228"/>
    </location>
</feature>
<dbReference type="EMBL" id="JANPWB010000011">
    <property type="protein sequence ID" value="KAJ1132457.1"/>
    <property type="molecule type" value="Genomic_DNA"/>
</dbReference>
<protein>
    <recommendedName>
        <fullName evidence="1">Ig-like domain-containing protein</fullName>
    </recommendedName>
</protein>
<gene>
    <name evidence="2" type="ORF">NDU88_010767</name>
</gene>
<dbReference type="GO" id="GO:0046790">
    <property type="term" value="F:virion binding"/>
    <property type="evidence" value="ECO:0007669"/>
    <property type="project" value="TreeGrafter"/>
</dbReference>
<comment type="caution">
    <text evidence="2">The sequence shown here is derived from an EMBL/GenBank/DDBJ whole genome shotgun (WGS) entry which is preliminary data.</text>
</comment>
<sequence>MKRDCTVRINDLRSWGEGNYRFTVVTDVGTFSTQEEVHLDYLHSIYNRAGFCQLHIISPQDVQEGKKAVWTCFSRNCGSRTHPQWFDSKGELITKGTSRQESGQNISLSITLTVEDHQRSIRCSAYEDASRTNCLVTSVTQIHVKHIPKGIQAILLPASKNGIKFGDTVSMRCTVTSSYPFVSGYTWYKDGYEIQTQSMSDLMMKNLKATDLGNYSCVAHNAIGSSLSSPPIKIDVNGIPKGIRAILLPASKNGIQFGDTVSMRCMVTSSYPFISGYTWYKDGYPFISGYTWYKDGYEIHTQSMSDLMMENLKATDLGNYSCMAHNAIGSSLSSPPIKIDVNDIPKGIQAILLPASKNGIKFGDTGGDSNPGGR</sequence>
<dbReference type="InterPro" id="IPR003598">
    <property type="entry name" value="Ig_sub2"/>
</dbReference>
<dbReference type="PANTHER" id="PTHR47243">
    <property type="entry name" value="SIALOADHESIN"/>
    <property type="match status" value="1"/>
</dbReference>
<keyword evidence="3" id="KW-1185">Reference proteome</keyword>
<name>A0AAV7PYV1_PLEWA</name>
<feature type="domain" description="Ig-like" evidence="1">
    <location>
        <begin position="240"/>
        <end position="333"/>
    </location>
</feature>
<dbReference type="SMART" id="SM00409">
    <property type="entry name" value="IG"/>
    <property type="match status" value="3"/>
</dbReference>
<dbReference type="GO" id="GO:0005886">
    <property type="term" value="C:plasma membrane"/>
    <property type="evidence" value="ECO:0007669"/>
    <property type="project" value="TreeGrafter"/>
</dbReference>
<dbReference type="Proteomes" id="UP001066276">
    <property type="component" value="Chromosome 7"/>
</dbReference>
<accession>A0AAV7PYV1</accession>
<dbReference type="AlphaFoldDB" id="A0AAV7PYV1"/>
<dbReference type="Gene3D" id="2.60.40.10">
    <property type="entry name" value="Immunoglobulins"/>
    <property type="match status" value="3"/>
</dbReference>
<dbReference type="GO" id="GO:0005769">
    <property type="term" value="C:early endosome"/>
    <property type="evidence" value="ECO:0007669"/>
    <property type="project" value="TreeGrafter"/>
</dbReference>
<dbReference type="GO" id="GO:0005770">
    <property type="term" value="C:late endosome"/>
    <property type="evidence" value="ECO:0007669"/>
    <property type="project" value="TreeGrafter"/>
</dbReference>
<dbReference type="Pfam" id="PF13927">
    <property type="entry name" value="Ig_3"/>
    <property type="match status" value="2"/>
</dbReference>
<evidence type="ECO:0000259" key="1">
    <source>
        <dbReference type="PROSITE" id="PS50835"/>
    </source>
</evidence>
<dbReference type="InterPro" id="IPR036179">
    <property type="entry name" value="Ig-like_dom_sf"/>
</dbReference>
<dbReference type="GO" id="GO:0075512">
    <property type="term" value="P:clathrin-dependent endocytosis of virus by host cell"/>
    <property type="evidence" value="ECO:0007669"/>
    <property type="project" value="TreeGrafter"/>
</dbReference>
<dbReference type="InterPro" id="IPR003599">
    <property type="entry name" value="Ig_sub"/>
</dbReference>
<dbReference type="InterPro" id="IPR013783">
    <property type="entry name" value="Ig-like_fold"/>
</dbReference>
<proteinExistence type="predicted"/>
<dbReference type="SUPFAM" id="SSF48726">
    <property type="entry name" value="Immunoglobulin"/>
    <property type="match status" value="3"/>
</dbReference>
<dbReference type="PROSITE" id="PS50835">
    <property type="entry name" value="IG_LIKE"/>
    <property type="match status" value="2"/>
</dbReference>
<dbReference type="InterPro" id="IPR007110">
    <property type="entry name" value="Ig-like_dom"/>
</dbReference>